<dbReference type="InterPro" id="IPR050263">
    <property type="entry name" value="Bact_Fimbrial_Adh_Pro"/>
</dbReference>
<evidence type="ECO:0000313" key="7">
    <source>
        <dbReference type="EMBL" id="SFT38189.1"/>
    </source>
</evidence>
<dbReference type="GO" id="GO:0009289">
    <property type="term" value="C:pilus"/>
    <property type="evidence" value="ECO:0007669"/>
    <property type="project" value="UniProtKB-SubCell"/>
</dbReference>
<dbReference type="SUPFAM" id="SSF49401">
    <property type="entry name" value="Bacterial adhesins"/>
    <property type="match status" value="1"/>
</dbReference>
<dbReference type="Proteomes" id="UP000199187">
    <property type="component" value="Unassembled WGS sequence"/>
</dbReference>
<dbReference type="AlphaFoldDB" id="A0A1I6XIN5"/>
<sequence>MKKLATVALMPALFVTAFSGHAAAPAVTVDGGKINFEGSVVAAPCAVDNTTEGQTVILGQVPTSRLAAKGDTSSAVPFTIGLTGCDLTVADPAEADATVSYTSASIIFNGATAGDDSTLAIQPASNGAGDTTSAAQNVGIQIYQNNRAVKVDGSTATAAQKILSGNNQIPFSAAYVATDDGVVAGSANSVVNFQISYE</sequence>
<organism evidence="7 8">
    <name type="scientific">Kosakonia arachidis</name>
    <dbReference type="NCBI Taxonomy" id="551989"/>
    <lineage>
        <taxon>Bacteria</taxon>
        <taxon>Pseudomonadati</taxon>
        <taxon>Pseudomonadota</taxon>
        <taxon>Gammaproteobacteria</taxon>
        <taxon>Enterobacterales</taxon>
        <taxon>Enterobacteriaceae</taxon>
        <taxon>Kosakonia</taxon>
    </lineage>
</organism>
<feature type="signal peptide" evidence="5">
    <location>
        <begin position="1"/>
        <end position="22"/>
    </location>
</feature>
<dbReference type="PANTHER" id="PTHR33420:SF12">
    <property type="entry name" value="FIMBRIN-LIKE PROTEIN FIMI-RELATED"/>
    <property type="match status" value="1"/>
</dbReference>
<evidence type="ECO:0000256" key="3">
    <source>
        <dbReference type="ARBA" id="ARBA00022729"/>
    </source>
</evidence>
<reference evidence="8" key="1">
    <citation type="submission" date="2016-10" db="EMBL/GenBank/DDBJ databases">
        <authorList>
            <person name="Varghese N."/>
            <person name="Submissions S."/>
        </authorList>
    </citation>
    <scope>NUCLEOTIDE SEQUENCE [LARGE SCALE GENOMIC DNA]</scope>
    <source>
        <strain evidence="8">Ah-143</strain>
    </source>
</reference>
<dbReference type="InterPro" id="IPR036937">
    <property type="entry name" value="Adhesion_dom_fimbrial_sf"/>
</dbReference>
<protein>
    <submittedName>
        <fullName evidence="7">Major type 1 subunit fimbrin (Pilin)</fullName>
    </submittedName>
</protein>
<dbReference type="GO" id="GO:0043709">
    <property type="term" value="P:cell adhesion involved in single-species biofilm formation"/>
    <property type="evidence" value="ECO:0007669"/>
    <property type="project" value="TreeGrafter"/>
</dbReference>
<dbReference type="OrthoDB" id="8586454at2"/>
<evidence type="ECO:0000256" key="2">
    <source>
        <dbReference type="ARBA" id="ARBA00006671"/>
    </source>
</evidence>
<keyword evidence="8" id="KW-1185">Reference proteome</keyword>
<dbReference type="InterPro" id="IPR000259">
    <property type="entry name" value="Adhesion_dom_fimbrial"/>
</dbReference>
<proteinExistence type="inferred from homology"/>
<keyword evidence="3 5" id="KW-0732">Signal</keyword>
<dbReference type="PANTHER" id="PTHR33420">
    <property type="entry name" value="FIMBRIAL SUBUNIT ELFA-RELATED"/>
    <property type="match status" value="1"/>
</dbReference>
<keyword evidence="4" id="KW-0281">Fimbrium</keyword>
<feature type="domain" description="Fimbrial-type adhesion" evidence="6">
    <location>
        <begin position="34"/>
        <end position="197"/>
    </location>
</feature>
<dbReference type="Gene3D" id="2.60.40.1090">
    <property type="entry name" value="Fimbrial-type adhesion domain"/>
    <property type="match status" value="1"/>
</dbReference>
<evidence type="ECO:0000313" key="8">
    <source>
        <dbReference type="Proteomes" id="UP000199187"/>
    </source>
</evidence>
<dbReference type="EMBL" id="FPAU01000001">
    <property type="protein sequence ID" value="SFT38189.1"/>
    <property type="molecule type" value="Genomic_DNA"/>
</dbReference>
<gene>
    <name evidence="7" type="ORF">SAMN05192562_10122</name>
</gene>
<accession>A0A1I6XIN5</accession>
<evidence type="ECO:0000256" key="5">
    <source>
        <dbReference type="SAM" id="SignalP"/>
    </source>
</evidence>
<dbReference type="Pfam" id="PF00419">
    <property type="entry name" value="Fimbrial"/>
    <property type="match status" value="1"/>
</dbReference>
<dbReference type="InterPro" id="IPR008966">
    <property type="entry name" value="Adhesion_dom_sf"/>
</dbReference>
<evidence type="ECO:0000256" key="4">
    <source>
        <dbReference type="ARBA" id="ARBA00023263"/>
    </source>
</evidence>
<evidence type="ECO:0000256" key="1">
    <source>
        <dbReference type="ARBA" id="ARBA00004561"/>
    </source>
</evidence>
<comment type="subcellular location">
    <subcellularLocation>
        <location evidence="1">Fimbrium</location>
    </subcellularLocation>
</comment>
<evidence type="ECO:0000259" key="6">
    <source>
        <dbReference type="Pfam" id="PF00419"/>
    </source>
</evidence>
<feature type="chain" id="PRO_5011665393" evidence="5">
    <location>
        <begin position="23"/>
        <end position="198"/>
    </location>
</feature>
<name>A0A1I6XIN5_9ENTR</name>
<dbReference type="RefSeq" id="WP_090118251.1">
    <property type="nucleotide sequence ID" value="NZ_CP045300.1"/>
</dbReference>
<comment type="similarity">
    <text evidence="2">Belongs to the fimbrial protein family.</text>
</comment>